<accession>A0A5C4J8F8</accession>
<dbReference type="AlphaFoldDB" id="A0A5C4J8F8"/>
<organism evidence="1 2">
    <name type="scientific">Actinomadura soli</name>
    <dbReference type="NCBI Taxonomy" id="2508997"/>
    <lineage>
        <taxon>Bacteria</taxon>
        <taxon>Bacillati</taxon>
        <taxon>Actinomycetota</taxon>
        <taxon>Actinomycetes</taxon>
        <taxon>Streptosporangiales</taxon>
        <taxon>Thermomonosporaceae</taxon>
        <taxon>Actinomadura</taxon>
    </lineage>
</organism>
<gene>
    <name evidence="1" type="ORF">ETD83_21850</name>
</gene>
<dbReference type="Proteomes" id="UP000309174">
    <property type="component" value="Unassembled WGS sequence"/>
</dbReference>
<keyword evidence="2" id="KW-1185">Reference proteome</keyword>
<dbReference type="RefSeq" id="WP_138646999.1">
    <property type="nucleotide sequence ID" value="NZ_VCKW01000112.1"/>
</dbReference>
<comment type="caution">
    <text evidence="1">The sequence shown here is derived from an EMBL/GenBank/DDBJ whole genome shotgun (WGS) entry which is preliminary data.</text>
</comment>
<sequence>MDRQRPRLVKVRLSGDADDVAALADLLTELPGDRCAVGEVSAPYPNRRDSGVRRYLDVVLTGPAEG</sequence>
<proteinExistence type="predicted"/>
<evidence type="ECO:0000313" key="2">
    <source>
        <dbReference type="Proteomes" id="UP000309174"/>
    </source>
</evidence>
<reference evidence="1 2" key="1">
    <citation type="submission" date="2019-05" db="EMBL/GenBank/DDBJ databases">
        <title>Draft genome sequence of Actinomadura sp. 14C53.</title>
        <authorList>
            <person name="Saricaoglu S."/>
            <person name="Isik K."/>
        </authorList>
    </citation>
    <scope>NUCLEOTIDE SEQUENCE [LARGE SCALE GENOMIC DNA]</scope>
    <source>
        <strain evidence="1 2">14C53</strain>
    </source>
</reference>
<protein>
    <submittedName>
        <fullName evidence="1">Uncharacterized protein</fullName>
    </submittedName>
</protein>
<evidence type="ECO:0000313" key="1">
    <source>
        <dbReference type="EMBL" id="TMQ95976.1"/>
    </source>
</evidence>
<dbReference type="EMBL" id="VCKW01000112">
    <property type="protein sequence ID" value="TMQ95976.1"/>
    <property type="molecule type" value="Genomic_DNA"/>
</dbReference>
<dbReference type="OrthoDB" id="3483318at2"/>
<name>A0A5C4J8F8_9ACTN</name>